<evidence type="ECO:0000313" key="2">
    <source>
        <dbReference type="EMBL" id="RUO60981.1"/>
    </source>
</evidence>
<evidence type="ECO:0000256" key="1">
    <source>
        <dbReference type="SAM" id="MobiDB-lite"/>
    </source>
</evidence>
<dbReference type="AlphaFoldDB" id="A0A432YJ27"/>
<reference evidence="3" key="1">
    <citation type="journal article" date="2018" name="Front. Microbiol.">
        <title>Genome-Based Analysis Reveals the Taxonomy and Diversity of the Family Idiomarinaceae.</title>
        <authorList>
            <person name="Liu Y."/>
            <person name="Lai Q."/>
            <person name="Shao Z."/>
        </authorList>
    </citation>
    <scope>NUCLEOTIDE SEQUENCE [LARGE SCALE GENOMIC DNA]</scope>
    <source>
        <strain evidence="3">PIM1</strain>
    </source>
</reference>
<gene>
    <name evidence="2" type="ORF">CWI76_01515</name>
</gene>
<dbReference type="RefSeq" id="WP_126758621.1">
    <property type="nucleotide sequence ID" value="NZ_CP085233.1"/>
</dbReference>
<proteinExistence type="predicted"/>
<dbReference type="Proteomes" id="UP000288127">
    <property type="component" value="Unassembled WGS sequence"/>
</dbReference>
<accession>A0A432YJ27</accession>
<dbReference type="OrthoDB" id="6080551at2"/>
<feature type="compositionally biased region" description="Basic and acidic residues" evidence="1">
    <location>
        <begin position="1"/>
        <end position="20"/>
    </location>
</feature>
<name>A0A432YJ27_9GAMM</name>
<sequence length="81" mass="8999">MSDKVDKSDDKQAEHERERVFQISANRGRSRHKLRYVESSVSDTGDCRLCVGALSPDEESSALPDDSTTVKDDNKDATSKP</sequence>
<feature type="compositionally biased region" description="Basic and acidic residues" evidence="1">
    <location>
        <begin position="68"/>
        <end position="81"/>
    </location>
</feature>
<feature type="region of interest" description="Disordered" evidence="1">
    <location>
        <begin position="1"/>
        <end position="29"/>
    </location>
</feature>
<organism evidence="2 3">
    <name type="scientific">Pseudidiomarina marina</name>
    <dbReference type="NCBI Taxonomy" id="502366"/>
    <lineage>
        <taxon>Bacteria</taxon>
        <taxon>Pseudomonadati</taxon>
        <taxon>Pseudomonadota</taxon>
        <taxon>Gammaproteobacteria</taxon>
        <taxon>Alteromonadales</taxon>
        <taxon>Idiomarinaceae</taxon>
        <taxon>Pseudidiomarina</taxon>
    </lineage>
</organism>
<keyword evidence="3" id="KW-1185">Reference proteome</keyword>
<protein>
    <submittedName>
        <fullName evidence="2">Uncharacterized protein</fullName>
    </submittedName>
</protein>
<comment type="caution">
    <text evidence="2">The sequence shown here is derived from an EMBL/GenBank/DDBJ whole genome shotgun (WGS) entry which is preliminary data.</text>
</comment>
<feature type="region of interest" description="Disordered" evidence="1">
    <location>
        <begin position="54"/>
        <end position="81"/>
    </location>
</feature>
<dbReference type="EMBL" id="PIPZ01000001">
    <property type="protein sequence ID" value="RUO60981.1"/>
    <property type="molecule type" value="Genomic_DNA"/>
</dbReference>
<evidence type="ECO:0000313" key="3">
    <source>
        <dbReference type="Proteomes" id="UP000288127"/>
    </source>
</evidence>